<gene>
    <name evidence="2" type="ORF">GHT07_13195</name>
</gene>
<dbReference type="AlphaFoldDB" id="A0A844B9G4"/>
<proteinExistence type="predicted"/>
<keyword evidence="1" id="KW-0472">Membrane</keyword>
<comment type="caution">
    <text evidence="2">The sequence shown here is derived from an EMBL/GenBank/DDBJ whole genome shotgun (WGS) entry which is preliminary data.</text>
</comment>
<keyword evidence="1" id="KW-1133">Transmembrane helix</keyword>
<feature type="transmembrane region" description="Helical" evidence="1">
    <location>
        <begin position="56"/>
        <end position="80"/>
    </location>
</feature>
<protein>
    <recommendedName>
        <fullName evidence="4">DUF1304 domain-containing protein</fullName>
    </recommendedName>
</protein>
<keyword evidence="1" id="KW-0812">Transmembrane</keyword>
<accession>A0A844B9G4</accession>
<reference evidence="2 3" key="1">
    <citation type="submission" date="2019-11" db="EMBL/GenBank/DDBJ databases">
        <title>Caenimonas koreensis gen. nov., sp. nov., isolated from activated sludge.</title>
        <authorList>
            <person name="Seung H.R."/>
        </authorList>
    </citation>
    <scope>NUCLEOTIDE SEQUENCE [LARGE SCALE GENOMIC DNA]</scope>
    <source>
        <strain evidence="2 3">EMB320</strain>
    </source>
</reference>
<dbReference type="NCBIfam" id="NF047765">
    <property type="entry name" value="LIC_13387_fam"/>
    <property type="match status" value="1"/>
</dbReference>
<feature type="transmembrane region" description="Helical" evidence="1">
    <location>
        <begin position="116"/>
        <end position="134"/>
    </location>
</feature>
<name>A0A844B9G4_9BURK</name>
<evidence type="ECO:0008006" key="4">
    <source>
        <dbReference type="Google" id="ProtNLM"/>
    </source>
</evidence>
<evidence type="ECO:0000313" key="3">
    <source>
        <dbReference type="Proteomes" id="UP000487350"/>
    </source>
</evidence>
<sequence length="137" mass="15305">MFAHYLLAASAFIILALGLVHLIYTFATDKFDPRDAALKVAMEAVSPVITRQTTMWRAWVGFNASHSYGAILFGWIYGYLALAQTKVLFASTFLLGTGLVVLVAYAWLGWRYWFKIPFRGIVISLSLYVLALVGEFA</sequence>
<dbReference type="RefSeq" id="WP_153585549.1">
    <property type="nucleotide sequence ID" value="NZ_WJBU01000011.1"/>
</dbReference>
<dbReference type="InterPro" id="IPR058068">
    <property type="entry name" value="LIC_13387-like"/>
</dbReference>
<evidence type="ECO:0000313" key="2">
    <source>
        <dbReference type="EMBL" id="MRD48239.1"/>
    </source>
</evidence>
<dbReference type="EMBL" id="WJBU01000011">
    <property type="protein sequence ID" value="MRD48239.1"/>
    <property type="molecule type" value="Genomic_DNA"/>
</dbReference>
<keyword evidence="3" id="KW-1185">Reference proteome</keyword>
<organism evidence="2 3">
    <name type="scientific">Caenimonas koreensis DSM 17982</name>
    <dbReference type="NCBI Taxonomy" id="1121255"/>
    <lineage>
        <taxon>Bacteria</taxon>
        <taxon>Pseudomonadati</taxon>
        <taxon>Pseudomonadota</taxon>
        <taxon>Betaproteobacteria</taxon>
        <taxon>Burkholderiales</taxon>
        <taxon>Comamonadaceae</taxon>
        <taxon>Caenimonas</taxon>
    </lineage>
</organism>
<evidence type="ECO:0000256" key="1">
    <source>
        <dbReference type="SAM" id="Phobius"/>
    </source>
</evidence>
<dbReference type="Proteomes" id="UP000487350">
    <property type="component" value="Unassembled WGS sequence"/>
</dbReference>
<dbReference type="OrthoDB" id="960254at2"/>
<feature type="transmembrane region" description="Helical" evidence="1">
    <location>
        <begin position="87"/>
        <end position="110"/>
    </location>
</feature>